<dbReference type="InterPro" id="IPR027417">
    <property type="entry name" value="P-loop_NTPase"/>
</dbReference>
<keyword evidence="3" id="KW-1000">Mitochondrion outer membrane</keyword>
<dbReference type="GO" id="GO:0016887">
    <property type="term" value="F:ATP hydrolysis activity"/>
    <property type="evidence" value="ECO:0007669"/>
    <property type="project" value="InterPro"/>
</dbReference>
<dbReference type="InParanoid" id="A0A1S3IB45"/>
<comment type="subcellular location">
    <subcellularLocation>
        <location evidence="1">Mitochondrion outer membrane</location>
        <topology evidence="1">Single-pass membrane protein</topology>
    </subcellularLocation>
</comment>
<dbReference type="Pfam" id="PF17862">
    <property type="entry name" value="AAA_lid_3"/>
    <property type="match status" value="1"/>
</dbReference>
<evidence type="ECO:0000256" key="3">
    <source>
        <dbReference type="ARBA" id="ARBA00022787"/>
    </source>
</evidence>
<reference evidence="10" key="1">
    <citation type="submission" date="2025-08" db="UniProtKB">
        <authorList>
            <consortium name="RefSeq"/>
        </authorList>
    </citation>
    <scope>IDENTIFICATION</scope>
    <source>
        <tissue evidence="10">Gonads</tissue>
    </source>
</reference>
<dbReference type="InterPro" id="IPR003959">
    <property type="entry name" value="ATPase_AAA_core"/>
</dbReference>
<dbReference type="Gene3D" id="3.40.50.300">
    <property type="entry name" value="P-loop containing nucleotide triphosphate hydrolases"/>
    <property type="match status" value="1"/>
</dbReference>
<feature type="transmembrane region" description="Helical" evidence="7">
    <location>
        <begin position="58"/>
        <end position="80"/>
    </location>
</feature>
<dbReference type="GeneID" id="106162683"/>
<dbReference type="RefSeq" id="XP_013395490.1">
    <property type="nucleotide sequence ID" value="XM_013540036.2"/>
</dbReference>
<dbReference type="SMART" id="SM00382">
    <property type="entry name" value="AAA"/>
    <property type="match status" value="1"/>
</dbReference>
<dbReference type="Gene3D" id="1.10.8.60">
    <property type="match status" value="1"/>
</dbReference>
<evidence type="ECO:0000256" key="5">
    <source>
        <dbReference type="ARBA" id="ARBA00023128"/>
    </source>
</evidence>
<keyword evidence="5" id="KW-0496">Mitochondrion</keyword>
<dbReference type="AlphaFoldDB" id="A0A1S3IB45"/>
<feature type="domain" description="AAA+ ATPase" evidence="8">
    <location>
        <begin position="172"/>
        <end position="310"/>
    </location>
</feature>
<dbReference type="GO" id="GO:0140570">
    <property type="term" value="P:extraction of mislocalized protein from mitochondrial outer membrane"/>
    <property type="evidence" value="ECO:0007669"/>
    <property type="project" value="TreeGrafter"/>
</dbReference>
<sequence length="418" mass="46563">MASSSAIASDGGLLSKLLSFIEHFKPRGLLISKAGEPGYALAHPEEVKIIQGLQRHELIAKLIHSLIGVSVTLIATYFTVKWLKNVLDPTSSDKEKALQKAKDLMKKIGVKETVKLTDYELCVAANLVDLCSIEMDWTDIGGLQEVKEDIRETVIFPFKRHDLVMGSSLLRAPKGVLLYGPPGCGKTMVAKAMAKEAGARFINLQITSLLDKWYGESQKRAEAVFSLAVKIQPTIIFIDEIDAFLRSRNSSDHEATALMKTQFMTLWDGLVTDPNCRVMIIGATNRASDVDPAILRRMPSMFHIAKPGQNQRKHILEIILADEELDSSVDLTEVAKLTNGFSGSDLRELCRNAALYRIKEYIQEEIRRDGMDSTSTFPDENGSPSLRRISMADIEKSLEKMTNCTHIHGFQQTNFHLD</sequence>
<comment type="similarity">
    <text evidence="6">Belongs to the AAA ATPase family.</text>
</comment>
<dbReference type="PANTHER" id="PTHR45644:SF3">
    <property type="entry name" value="FI08533P-RELATED"/>
    <property type="match status" value="1"/>
</dbReference>
<dbReference type="PANTHER" id="PTHR45644">
    <property type="entry name" value="AAA ATPASE, PUTATIVE (AFU_ORTHOLOGUE AFUA_2G12920)-RELATED-RELATED"/>
    <property type="match status" value="1"/>
</dbReference>
<dbReference type="InterPro" id="IPR051701">
    <property type="entry name" value="Mito_OM_Translocase_MSP1"/>
</dbReference>
<organism evidence="9 10">
    <name type="scientific">Lingula anatina</name>
    <name type="common">Brachiopod</name>
    <name type="synonym">Lingula unguis</name>
    <dbReference type="NCBI Taxonomy" id="7574"/>
    <lineage>
        <taxon>Eukaryota</taxon>
        <taxon>Metazoa</taxon>
        <taxon>Spiralia</taxon>
        <taxon>Lophotrochozoa</taxon>
        <taxon>Brachiopoda</taxon>
        <taxon>Linguliformea</taxon>
        <taxon>Lingulata</taxon>
        <taxon>Lingulida</taxon>
        <taxon>Linguloidea</taxon>
        <taxon>Lingulidae</taxon>
        <taxon>Lingula</taxon>
    </lineage>
</organism>
<keyword evidence="7" id="KW-0472">Membrane</keyword>
<dbReference type="OrthoDB" id="10254455at2759"/>
<dbReference type="InterPro" id="IPR003960">
    <property type="entry name" value="ATPase_AAA_CS"/>
</dbReference>
<dbReference type="GO" id="GO:0005741">
    <property type="term" value="C:mitochondrial outer membrane"/>
    <property type="evidence" value="ECO:0007669"/>
    <property type="project" value="UniProtKB-SubCell"/>
</dbReference>
<evidence type="ECO:0000256" key="4">
    <source>
        <dbReference type="ARBA" id="ARBA00022840"/>
    </source>
</evidence>
<name>A0A1S3IB45_LINAN</name>
<dbReference type="SUPFAM" id="SSF52540">
    <property type="entry name" value="P-loop containing nucleoside triphosphate hydrolases"/>
    <property type="match status" value="1"/>
</dbReference>
<keyword evidence="4 6" id="KW-0067">ATP-binding</keyword>
<evidence type="ECO:0000313" key="10">
    <source>
        <dbReference type="RefSeq" id="XP_013395490.1"/>
    </source>
</evidence>
<dbReference type="STRING" id="7574.A0A1S3IB45"/>
<evidence type="ECO:0000256" key="2">
    <source>
        <dbReference type="ARBA" id="ARBA00022741"/>
    </source>
</evidence>
<evidence type="ECO:0000256" key="6">
    <source>
        <dbReference type="RuleBase" id="RU003651"/>
    </source>
</evidence>
<dbReference type="Pfam" id="PF00004">
    <property type="entry name" value="AAA"/>
    <property type="match status" value="1"/>
</dbReference>
<dbReference type="Proteomes" id="UP000085678">
    <property type="component" value="Unplaced"/>
</dbReference>
<keyword evidence="2 6" id="KW-0547">Nucleotide-binding</keyword>
<dbReference type="OMA" id="CRNAAMR"/>
<keyword evidence="7" id="KW-0812">Transmembrane</keyword>
<protein>
    <submittedName>
        <fullName evidence="10">ATPase family AAA domain-containing protein 1-B</fullName>
    </submittedName>
</protein>
<evidence type="ECO:0000256" key="1">
    <source>
        <dbReference type="ARBA" id="ARBA00004572"/>
    </source>
</evidence>
<dbReference type="GO" id="GO:0005524">
    <property type="term" value="F:ATP binding"/>
    <property type="evidence" value="ECO:0007669"/>
    <property type="project" value="UniProtKB-KW"/>
</dbReference>
<accession>A0A1S3IB45</accession>
<keyword evidence="7" id="KW-1133">Transmembrane helix</keyword>
<dbReference type="FunFam" id="3.40.50.300:FF:000538">
    <property type="entry name" value="ATPase family AAA domain-containing protein 1"/>
    <property type="match status" value="1"/>
</dbReference>
<dbReference type="InterPro" id="IPR003593">
    <property type="entry name" value="AAA+_ATPase"/>
</dbReference>
<proteinExistence type="inferred from homology"/>
<evidence type="ECO:0000259" key="8">
    <source>
        <dbReference type="SMART" id="SM00382"/>
    </source>
</evidence>
<dbReference type="KEGG" id="lak:106162683"/>
<keyword evidence="9" id="KW-1185">Reference proteome</keyword>
<evidence type="ECO:0000256" key="7">
    <source>
        <dbReference type="SAM" id="Phobius"/>
    </source>
</evidence>
<dbReference type="InterPro" id="IPR041569">
    <property type="entry name" value="AAA_lid_3"/>
</dbReference>
<dbReference type="PROSITE" id="PS00674">
    <property type="entry name" value="AAA"/>
    <property type="match status" value="1"/>
</dbReference>
<evidence type="ECO:0000313" key="9">
    <source>
        <dbReference type="Proteomes" id="UP000085678"/>
    </source>
</evidence>
<dbReference type="FunCoup" id="A0A1S3IB45">
    <property type="interactions" value="2457"/>
</dbReference>
<gene>
    <name evidence="10" type="primary">LOC106162683</name>
</gene>